<dbReference type="EMBL" id="PUHQ01000131">
    <property type="protein sequence ID" value="KAG0655035.1"/>
    <property type="molecule type" value="Genomic_DNA"/>
</dbReference>
<feature type="region of interest" description="Disordered" evidence="1">
    <location>
        <begin position="416"/>
        <end position="498"/>
    </location>
</feature>
<gene>
    <name evidence="3" type="ORF">C6P46_001281</name>
</gene>
<dbReference type="Gene3D" id="1.10.555.10">
    <property type="entry name" value="Rho GTPase activation protein"/>
    <property type="match status" value="1"/>
</dbReference>
<dbReference type="PANTHER" id="PTHR45808:SF2">
    <property type="entry name" value="RHO GTPASE-ACTIVATING PROTEIN 68F"/>
    <property type="match status" value="1"/>
</dbReference>
<dbReference type="InterPro" id="IPR008936">
    <property type="entry name" value="Rho_GTPase_activation_prot"/>
</dbReference>
<feature type="domain" description="Rho-GAP" evidence="2">
    <location>
        <begin position="575"/>
        <end position="777"/>
    </location>
</feature>
<dbReference type="Pfam" id="PF00620">
    <property type="entry name" value="RhoGAP"/>
    <property type="match status" value="1"/>
</dbReference>
<dbReference type="Proteomes" id="UP000777482">
    <property type="component" value="Unassembled WGS sequence"/>
</dbReference>
<dbReference type="InterPro" id="IPR000198">
    <property type="entry name" value="RhoGAP_dom"/>
</dbReference>
<proteinExistence type="predicted"/>
<feature type="region of interest" description="Disordered" evidence="1">
    <location>
        <begin position="279"/>
        <end position="322"/>
    </location>
</feature>
<evidence type="ECO:0000313" key="3">
    <source>
        <dbReference type="EMBL" id="KAG0655035.1"/>
    </source>
</evidence>
<dbReference type="PROSITE" id="PS50238">
    <property type="entry name" value="RHOGAP"/>
    <property type="match status" value="1"/>
</dbReference>
<feature type="compositionally biased region" description="Basic residues" evidence="1">
    <location>
        <begin position="295"/>
        <end position="307"/>
    </location>
</feature>
<dbReference type="GO" id="GO:0005737">
    <property type="term" value="C:cytoplasm"/>
    <property type="evidence" value="ECO:0007669"/>
    <property type="project" value="TreeGrafter"/>
</dbReference>
<accession>A0A9P6VU59</accession>
<dbReference type="SUPFAM" id="SSF48350">
    <property type="entry name" value="GTPase activation domain, GAP"/>
    <property type="match status" value="1"/>
</dbReference>
<feature type="compositionally biased region" description="Basic and acidic residues" evidence="1">
    <location>
        <begin position="416"/>
        <end position="443"/>
    </location>
</feature>
<feature type="compositionally biased region" description="Low complexity" evidence="1">
    <location>
        <begin position="464"/>
        <end position="487"/>
    </location>
</feature>
<feature type="compositionally biased region" description="Basic and acidic residues" evidence="1">
    <location>
        <begin position="67"/>
        <end position="77"/>
    </location>
</feature>
<comment type="caution">
    <text evidence="3">The sequence shown here is derived from an EMBL/GenBank/DDBJ whole genome shotgun (WGS) entry which is preliminary data.</text>
</comment>
<evidence type="ECO:0000313" key="4">
    <source>
        <dbReference type="Proteomes" id="UP000777482"/>
    </source>
</evidence>
<evidence type="ECO:0000256" key="1">
    <source>
        <dbReference type="SAM" id="MobiDB-lite"/>
    </source>
</evidence>
<feature type="compositionally biased region" description="Polar residues" evidence="1">
    <location>
        <begin position="172"/>
        <end position="186"/>
    </location>
</feature>
<feature type="region of interest" description="Disordered" evidence="1">
    <location>
        <begin position="823"/>
        <end position="843"/>
    </location>
</feature>
<keyword evidence="4" id="KW-1185">Reference proteome</keyword>
<dbReference type="AlphaFoldDB" id="A0A9P6VU59"/>
<feature type="region of interest" description="Disordered" evidence="1">
    <location>
        <begin position="1"/>
        <end position="212"/>
    </location>
</feature>
<dbReference type="SMART" id="SM00324">
    <property type="entry name" value="RhoGAP"/>
    <property type="match status" value="1"/>
</dbReference>
<dbReference type="PANTHER" id="PTHR45808">
    <property type="entry name" value="RHO GTPASE-ACTIVATING PROTEIN 68F"/>
    <property type="match status" value="1"/>
</dbReference>
<dbReference type="GO" id="GO:0005096">
    <property type="term" value="F:GTPase activator activity"/>
    <property type="evidence" value="ECO:0007669"/>
    <property type="project" value="TreeGrafter"/>
</dbReference>
<protein>
    <recommendedName>
        <fullName evidence="2">Rho-GAP domain-containing protein</fullName>
    </recommendedName>
</protein>
<dbReference type="GO" id="GO:0007264">
    <property type="term" value="P:small GTPase-mediated signal transduction"/>
    <property type="evidence" value="ECO:0007669"/>
    <property type="project" value="TreeGrafter"/>
</dbReference>
<feature type="region of interest" description="Disordered" evidence="1">
    <location>
        <begin position="340"/>
        <end position="359"/>
    </location>
</feature>
<reference evidence="3 4" key="1">
    <citation type="submission" date="2020-11" db="EMBL/GenBank/DDBJ databases">
        <title>Kefir isolates.</title>
        <authorList>
            <person name="Marcisauskas S."/>
            <person name="Kim Y."/>
            <person name="Blasche S."/>
        </authorList>
    </citation>
    <scope>NUCLEOTIDE SEQUENCE [LARGE SCALE GENOMIC DNA]</scope>
    <source>
        <strain evidence="3 4">KR</strain>
    </source>
</reference>
<evidence type="ECO:0000259" key="2">
    <source>
        <dbReference type="PROSITE" id="PS50238"/>
    </source>
</evidence>
<feature type="compositionally biased region" description="Low complexity" evidence="1">
    <location>
        <begin position="145"/>
        <end position="163"/>
    </location>
</feature>
<organism evidence="3 4">
    <name type="scientific">Rhodotorula mucilaginosa</name>
    <name type="common">Yeast</name>
    <name type="synonym">Rhodotorula rubra</name>
    <dbReference type="NCBI Taxonomy" id="5537"/>
    <lineage>
        <taxon>Eukaryota</taxon>
        <taxon>Fungi</taxon>
        <taxon>Dikarya</taxon>
        <taxon>Basidiomycota</taxon>
        <taxon>Pucciniomycotina</taxon>
        <taxon>Microbotryomycetes</taxon>
        <taxon>Sporidiobolales</taxon>
        <taxon>Sporidiobolaceae</taxon>
        <taxon>Rhodotorula</taxon>
    </lineage>
</organism>
<name>A0A9P6VU59_RHOMI</name>
<sequence>MWHSRDDRRARRASVGSAEPARGGPLRSSSAHAPTVGYTGYEGDHDRDNQMSGRKRANSLSKFFGRHPHEDEHEVRAKLPLVTGALRAAPPSPHGQAHPTAANPLLQSSPPPSQSGLFSRAARQRRKSAGPGSASTRPPRPLPSPSLSTRQRSASVPPASSPVDRTGYESRAQATYGSSRRPSRSLQRGAEEGSEDEATRSAEEEEAAEPTTTTALLAATAQLDQPPLFKANFSFRQLHRLERAAHRVEKHDRKQVRKETRGAEIKIAMGVLEILETERRNKKKLRKQGGGGSRSHSRSRSRSRSRGGRGVTTDGEGGDLLEGFTSGLGGLARQLESDLEHRFGGGGGGGGAATSSRSRQPSIITAIDAHTEQVSSRSKSNSGISGRELVAGVGGAAAVAGLVGAGYEWWRHHHDAGSHRGTDGSVKEGRERLSGGRGTERGVSDIGHWPTPSRHPENPRALNAVPPATAHPATASIPRPLASSSSPAGPPPPPTPYFSRLTPAQHHLVRHAAAALLLKQHHEHKGVHDALHRAIGGFEKMVKTLEAGMESAWRGAREHAPEAVVGTRPSKLFGTPLKYLTTHEGVDSFHGADPHGTVRIPEFLDHCITAMMQADVTVEGILRKSGKLRVVREIMHALDTSGGNDTVIDLAALDPVTLADLFKQFLGALPDPLMTSHLFKLFIACSHISHVGIRRRCMHLVVCMMPKTNRDVLEVVFLFLQWLSRFAHITIKDGNRMNLTNIATGALSSELPSYKHENSRRWTLLIPRFAVMAPTLLRPGHRDPKPVEIRPMIAAVLSLLEDQHILHSVPSELAHVLHLEVPRDEHHRKHGPGGGGGGPAGLQSGAALLHTLAKVL</sequence>
<dbReference type="OrthoDB" id="20689at2759"/>